<dbReference type="GeneID" id="64948116"/>
<keyword evidence="1" id="KW-0175">Coiled coil</keyword>
<evidence type="ECO:0000256" key="1">
    <source>
        <dbReference type="SAM" id="Coils"/>
    </source>
</evidence>
<reference evidence="2 3" key="1">
    <citation type="submission" date="2018-12" db="EMBL/GenBank/DDBJ databases">
        <authorList>
            <person name="Stoner T.H."/>
            <person name="Garlena R.A."/>
            <person name="Russell D.A."/>
            <person name="Pope W.H."/>
            <person name="Jacobs-Sera D."/>
            <person name="Hatfull G.F."/>
        </authorList>
    </citation>
    <scope>NUCLEOTIDE SEQUENCE [LARGE SCALE GENOMIC DNA]</scope>
</reference>
<dbReference type="RefSeq" id="YP_010064257.1">
    <property type="nucleotide sequence ID" value="NC_054814.1"/>
</dbReference>
<accession>A0A3S9UD94</accession>
<proteinExistence type="predicted"/>
<sequence>MYVDDDDDLEELQSLLADAQDRLEQAREGSPAHEQAGWDIEDIEERIDELSMQGKEVG</sequence>
<evidence type="ECO:0000313" key="3">
    <source>
        <dbReference type="Proteomes" id="UP000287856"/>
    </source>
</evidence>
<organism evidence="2 3">
    <name type="scientific">Mycobacterium phage IronMan</name>
    <dbReference type="NCBI Taxonomy" id="2499042"/>
    <lineage>
        <taxon>Viruses</taxon>
        <taxon>Duplodnaviria</taxon>
        <taxon>Heunggongvirae</taxon>
        <taxon>Uroviricota</taxon>
        <taxon>Caudoviricetes</taxon>
        <taxon>Pukovnikvirus</taxon>
        <taxon>Pukovnikvirus ironman</taxon>
    </lineage>
</organism>
<dbReference type="KEGG" id="vg:64948116"/>
<name>A0A3S9UD94_9CAUD</name>
<protein>
    <submittedName>
        <fullName evidence="2">Uncharacterized protein</fullName>
    </submittedName>
</protein>
<dbReference type="Proteomes" id="UP000287856">
    <property type="component" value="Segment"/>
</dbReference>
<gene>
    <name evidence="2" type="primary">74</name>
    <name evidence="2" type="ORF">PBI_IRONMAN_74</name>
</gene>
<feature type="coiled-coil region" evidence="1">
    <location>
        <begin position="2"/>
        <end position="53"/>
    </location>
</feature>
<dbReference type="EMBL" id="MK279857">
    <property type="protein sequence ID" value="AZS08275.1"/>
    <property type="molecule type" value="Genomic_DNA"/>
</dbReference>
<keyword evidence="3" id="KW-1185">Reference proteome</keyword>
<evidence type="ECO:0000313" key="2">
    <source>
        <dbReference type="EMBL" id="AZS08275.1"/>
    </source>
</evidence>